<evidence type="ECO:0000256" key="4">
    <source>
        <dbReference type="ARBA" id="ARBA00049872"/>
    </source>
</evidence>
<dbReference type="GO" id="GO:0043799">
    <property type="term" value="F:glycine oxidase activity"/>
    <property type="evidence" value="ECO:0007669"/>
    <property type="project" value="UniProtKB-EC"/>
</dbReference>
<dbReference type="Proteomes" id="UP000011723">
    <property type="component" value="Chromosome"/>
</dbReference>
<dbReference type="GO" id="GO:0050660">
    <property type="term" value="F:flavin adenine dinucleotide binding"/>
    <property type="evidence" value="ECO:0007669"/>
    <property type="project" value="InterPro"/>
</dbReference>
<keyword evidence="2" id="KW-0784">Thiamine biosynthesis</keyword>
<dbReference type="SUPFAM" id="SSF51905">
    <property type="entry name" value="FAD/NAD(P)-binding domain"/>
    <property type="match status" value="1"/>
</dbReference>
<protein>
    <recommendedName>
        <fullName evidence="5">glycine oxidase</fullName>
        <ecNumber evidence="5">1.4.3.19</ecNumber>
    </recommendedName>
</protein>
<dbReference type="HOGENOM" id="CLU_007884_4_5_11"/>
<dbReference type="EC" id="1.4.3.19" evidence="5"/>
<dbReference type="GO" id="GO:0005737">
    <property type="term" value="C:cytoplasm"/>
    <property type="evidence" value="ECO:0007669"/>
    <property type="project" value="TreeGrafter"/>
</dbReference>
<accession>M1MYI2</accession>
<dbReference type="PROSITE" id="PS50252">
    <property type="entry name" value="TBOX_3"/>
    <property type="match status" value="1"/>
</dbReference>
<dbReference type="eggNOG" id="COG0665">
    <property type="taxonomic scope" value="Bacteria"/>
</dbReference>
<evidence type="ECO:0000313" key="7">
    <source>
        <dbReference type="EMBL" id="AGF72789.1"/>
    </source>
</evidence>
<dbReference type="PANTHER" id="PTHR13847:SF289">
    <property type="entry name" value="GLYCINE OXIDASE"/>
    <property type="match status" value="1"/>
</dbReference>
<dbReference type="GO" id="GO:0009228">
    <property type="term" value="P:thiamine biosynthetic process"/>
    <property type="evidence" value="ECO:0007669"/>
    <property type="project" value="UniProtKB-KW"/>
</dbReference>
<evidence type="ECO:0000256" key="2">
    <source>
        <dbReference type="ARBA" id="ARBA00022977"/>
    </source>
</evidence>
<dbReference type="GO" id="GO:0003700">
    <property type="term" value="F:DNA-binding transcription factor activity"/>
    <property type="evidence" value="ECO:0007669"/>
    <property type="project" value="InterPro"/>
</dbReference>
<keyword evidence="8" id="KW-1185">Reference proteome</keyword>
<dbReference type="InterPro" id="IPR036188">
    <property type="entry name" value="FAD/NAD-bd_sf"/>
</dbReference>
<dbReference type="UniPathway" id="UPA00060"/>
<dbReference type="Gene3D" id="3.50.50.60">
    <property type="entry name" value="FAD/NAD(P)-binding domain"/>
    <property type="match status" value="1"/>
</dbReference>
<evidence type="ECO:0000256" key="5">
    <source>
        <dbReference type="ARBA" id="ARBA00050018"/>
    </source>
</evidence>
<dbReference type="Pfam" id="PF01266">
    <property type="entry name" value="DAO"/>
    <property type="match status" value="1"/>
</dbReference>
<dbReference type="EMBL" id="CP003697">
    <property type="protein sequence ID" value="AGF72789.1"/>
    <property type="molecule type" value="Genomic_DNA"/>
</dbReference>
<dbReference type="InterPro" id="IPR012727">
    <property type="entry name" value="Gly_oxidase_ThiO"/>
</dbReference>
<dbReference type="GO" id="GO:0009229">
    <property type="term" value="P:thiamine diphosphate biosynthetic process"/>
    <property type="evidence" value="ECO:0007669"/>
    <property type="project" value="UniProtKB-UniPathway"/>
</dbReference>
<sequence length="376" mass="40018">MAERAIVIGGGLVGLVTCFELVERGVQVTLVDPAPASGATHHAGGMLAPVAEVQYRQEPLFPLMLRSAALYPDLVGRVSAGTDLPTGYRTEGTLVVAADWADAEHLSDLSAYQEFHGMTAERLTVREARRLEPALSPRIAGAVHIPGDHQVSPRLFAAALLDVLEHRGVRFVREQVTHLDGADPCRAVHCESTVLDASGTTVVLCNGLGAASVTGWYTGDNPLQLRPVHGDILRVKVPAHLRPLLDRVIRAFVGDRPVYLIPRDDGTLGIGATVREDDRPVPRAGAVHDLLRDAIRLVPGVEECDLLEATVGARPGTPDDLPYLGRVGANLIVSTGYFRHGILLAALGAAVVADLATGADTTDSELASCDPLRHHR</sequence>
<name>M1MYI2_9CORY</name>
<dbReference type="SUPFAM" id="SSF54373">
    <property type="entry name" value="FAD-linked reductases, C-terminal domain"/>
    <property type="match status" value="1"/>
</dbReference>
<organism evidence="7 8">
    <name type="scientific">Corynebacterium halotolerans YIM 70093 = DSM 44683</name>
    <dbReference type="NCBI Taxonomy" id="1121362"/>
    <lineage>
        <taxon>Bacteria</taxon>
        <taxon>Bacillati</taxon>
        <taxon>Actinomycetota</taxon>
        <taxon>Actinomycetes</taxon>
        <taxon>Mycobacteriales</taxon>
        <taxon>Corynebacteriaceae</taxon>
        <taxon>Corynebacterium</taxon>
    </lineage>
</organism>
<evidence type="ECO:0000313" key="8">
    <source>
        <dbReference type="Proteomes" id="UP000011723"/>
    </source>
</evidence>
<comment type="pathway">
    <text evidence="1">Cofactor biosynthesis; thiamine diphosphate biosynthesis.</text>
</comment>
<dbReference type="AlphaFoldDB" id="M1MYI2"/>
<comment type="catalytic activity">
    <reaction evidence="4">
        <text>glycine + O2 + H2O = glyoxylate + H2O2 + NH4(+)</text>
        <dbReference type="Rhea" id="RHEA:11532"/>
        <dbReference type="ChEBI" id="CHEBI:15377"/>
        <dbReference type="ChEBI" id="CHEBI:15379"/>
        <dbReference type="ChEBI" id="CHEBI:16240"/>
        <dbReference type="ChEBI" id="CHEBI:28938"/>
        <dbReference type="ChEBI" id="CHEBI:36655"/>
        <dbReference type="ChEBI" id="CHEBI:57305"/>
        <dbReference type="EC" id="1.4.3.19"/>
    </reaction>
</comment>
<dbReference type="OrthoDB" id="3214401at2"/>
<dbReference type="RefSeq" id="WP_015401208.1">
    <property type="nucleotide sequence ID" value="NC_020302.1"/>
</dbReference>
<reference evidence="7 8" key="1">
    <citation type="journal article" date="2012" name="Stand. Genomic Sci.">
        <title>Genome sequence of the halotolerant bacterium Corynebacterium halotolerans type strain YIM 70093(T) (= DSM 44683(T)).</title>
        <authorList>
            <person name="Ruckert C."/>
            <person name="Albersmeier A."/>
            <person name="Al-Dilaimi A."/>
            <person name="Niehaus K."/>
            <person name="Szczepanowski R."/>
            <person name="Kalinowski J."/>
        </authorList>
    </citation>
    <scope>NUCLEOTIDE SEQUENCE [LARGE SCALE GENOMIC DNA]</scope>
    <source>
        <strain evidence="7">YIM 70093</strain>
    </source>
</reference>
<dbReference type="InterPro" id="IPR006076">
    <property type="entry name" value="FAD-dep_OxRdtase"/>
</dbReference>
<evidence type="ECO:0000259" key="6">
    <source>
        <dbReference type="PROSITE" id="PS50252"/>
    </source>
</evidence>
<dbReference type="InterPro" id="IPR046360">
    <property type="entry name" value="T-box_DNA-bd"/>
</dbReference>
<dbReference type="PANTHER" id="PTHR13847">
    <property type="entry name" value="SARCOSINE DEHYDROGENASE-RELATED"/>
    <property type="match status" value="1"/>
</dbReference>
<dbReference type="KEGG" id="chn:A605_08935"/>
<dbReference type="Gene3D" id="3.30.9.10">
    <property type="entry name" value="D-Amino Acid Oxidase, subunit A, domain 2"/>
    <property type="match status" value="1"/>
</dbReference>
<keyword evidence="3" id="KW-0560">Oxidoreductase</keyword>
<gene>
    <name evidence="7" type="ORF">A605_08935</name>
</gene>
<dbReference type="STRING" id="1121362.A605_08935"/>
<evidence type="ECO:0000256" key="3">
    <source>
        <dbReference type="ARBA" id="ARBA00023002"/>
    </source>
</evidence>
<dbReference type="GO" id="GO:0045893">
    <property type="term" value="P:positive regulation of DNA-templated transcription"/>
    <property type="evidence" value="ECO:0007669"/>
    <property type="project" value="InterPro"/>
</dbReference>
<evidence type="ECO:0000256" key="1">
    <source>
        <dbReference type="ARBA" id="ARBA00004948"/>
    </source>
</evidence>
<proteinExistence type="predicted"/>
<dbReference type="PATRIC" id="fig|1121362.3.peg.1803"/>
<feature type="domain" description="T-box" evidence="6">
    <location>
        <begin position="106"/>
        <end position="171"/>
    </location>
</feature>
<dbReference type="NCBIfam" id="TIGR02352">
    <property type="entry name" value="thiamin_ThiO"/>
    <property type="match status" value="1"/>
</dbReference>